<dbReference type="Proteomes" id="UP000005463">
    <property type="component" value="Unassembled WGS sequence"/>
</dbReference>
<proteinExistence type="predicted"/>
<dbReference type="AlphaFoldDB" id="B1F9T0"/>
<evidence type="ECO:0000313" key="1">
    <source>
        <dbReference type="EMBL" id="EDT05627.1"/>
    </source>
</evidence>
<evidence type="ECO:0000313" key="2">
    <source>
        <dbReference type="Proteomes" id="UP000005463"/>
    </source>
</evidence>
<reference evidence="1 2" key="1">
    <citation type="submission" date="2008-03" db="EMBL/GenBank/DDBJ databases">
        <title>Sequencing of the draft genome and assembly of Burkholderia ambifaria IOP40-10.</title>
        <authorList>
            <consortium name="US DOE Joint Genome Institute (JGI-PGF)"/>
            <person name="Copeland A."/>
            <person name="Lucas S."/>
            <person name="Lapidus A."/>
            <person name="Glavina del Rio T."/>
            <person name="Dalin E."/>
            <person name="Tice H."/>
            <person name="Bruce D."/>
            <person name="Goodwin L."/>
            <person name="Pitluck S."/>
            <person name="Larimer F."/>
            <person name="Land M.L."/>
            <person name="Hauser L."/>
            <person name="Tiedje J."/>
            <person name="Richardson P."/>
        </authorList>
    </citation>
    <scope>NUCLEOTIDE SEQUENCE [LARGE SCALE GENOMIC DNA]</scope>
    <source>
        <strain evidence="1 2">IOP40-10</strain>
    </source>
</reference>
<organism evidence="1 2">
    <name type="scientific">Burkholderia ambifaria IOP40-10</name>
    <dbReference type="NCBI Taxonomy" id="396596"/>
    <lineage>
        <taxon>Bacteria</taxon>
        <taxon>Pseudomonadati</taxon>
        <taxon>Pseudomonadota</taxon>
        <taxon>Betaproteobacteria</taxon>
        <taxon>Burkholderiales</taxon>
        <taxon>Burkholderiaceae</taxon>
        <taxon>Burkholderia</taxon>
        <taxon>Burkholderia cepacia complex</taxon>
    </lineage>
</organism>
<dbReference type="EMBL" id="ABLC01000009">
    <property type="protein sequence ID" value="EDT05627.1"/>
    <property type="molecule type" value="Genomic_DNA"/>
</dbReference>
<gene>
    <name evidence="1" type="ORF">BamIOP4010DRAFT_0789</name>
</gene>
<dbReference type="PATRIC" id="fig|396596.7.peg.7118"/>
<accession>B1F9T0</accession>
<sequence length="80" mass="8863">MAVNRAFGCAWRLSRAHNDSGGTRRCVDGIVSLAARDDIAGSPVVVRARINNLLNKDDELAYAYNTPRRDARAAHGRQRR</sequence>
<name>B1F9T0_9BURK</name>
<protein>
    <submittedName>
        <fullName evidence="1">Uncharacterized protein</fullName>
    </submittedName>
</protein>
<comment type="caution">
    <text evidence="1">The sequence shown here is derived from an EMBL/GenBank/DDBJ whole genome shotgun (WGS) entry which is preliminary data.</text>
</comment>